<dbReference type="Proteomes" id="UP000503447">
    <property type="component" value="Chromosome"/>
</dbReference>
<reference evidence="3" key="1">
    <citation type="submission" date="2020-05" db="EMBL/GenBank/DDBJ databases">
        <title>Frigoriglobus tundricola gen. nov., sp. nov., a psychrotolerant cellulolytic planctomycete of the family Gemmataceae with two divergent copies of 16S rRNA gene.</title>
        <authorList>
            <person name="Kulichevskaya I.S."/>
            <person name="Ivanova A.A."/>
            <person name="Naumoff D.G."/>
            <person name="Beletsky A.V."/>
            <person name="Rijpstra W.I.C."/>
            <person name="Sinninghe Damste J.S."/>
            <person name="Mardanov A.V."/>
            <person name="Ravin N.V."/>
            <person name="Dedysh S.N."/>
        </authorList>
    </citation>
    <scope>NUCLEOTIDE SEQUENCE [LARGE SCALE GENOMIC DNA]</scope>
    <source>
        <strain evidence="3">PL17</strain>
    </source>
</reference>
<dbReference type="Gene3D" id="3.40.50.1820">
    <property type="entry name" value="alpha/beta hydrolase"/>
    <property type="match status" value="1"/>
</dbReference>
<feature type="domain" description="AB hydrolase-1" evidence="1">
    <location>
        <begin position="7"/>
        <end position="225"/>
    </location>
</feature>
<proteinExistence type="predicted"/>
<dbReference type="RefSeq" id="WP_171469067.1">
    <property type="nucleotide sequence ID" value="NZ_CP053452.2"/>
</dbReference>
<evidence type="ECO:0000259" key="1">
    <source>
        <dbReference type="Pfam" id="PF12697"/>
    </source>
</evidence>
<dbReference type="PANTHER" id="PTHR22753:SF14">
    <property type="entry name" value="MONOACYLGLYCEROL_DIACYLGLYCEROL O-ACYLTRANSFERASE"/>
    <property type="match status" value="1"/>
</dbReference>
<organism evidence="2 3">
    <name type="scientific">Frigoriglobus tundricola</name>
    <dbReference type="NCBI Taxonomy" id="2774151"/>
    <lineage>
        <taxon>Bacteria</taxon>
        <taxon>Pseudomonadati</taxon>
        <taxon>Planctomycetota</taxon>
        <taxon>Planctomycetia</taxon>
        <taxon>Gemmatales</taxon>
        <taxon>Gemmataceae</taxon>
        <taxon>Frigoriglobus</taxon>
    </lineage>
</organism>
<dbReference type="GO" id="GO:0016020">
    <property type="term" value="C:membrane"/>
    <property type="evidence" value="ECO:0007669"/>
    <property type="project" value="TreeGrafter"/>
</dbReference>
<dbReference type="AlphaFoldDB" id="A0A6M5YHD3"/>
<gene>
    <name evidence="2" type="ORF">FTUN_0217</name>
</gene>
<dbReference type="Pfam" id="PF12697">
    <property type="entry name" value="Abhydrolase_6"/>
    <property type="match status" value="1"/>
</dbReference>
<dbReference type="EMBL" id="CP053452">
    <property type="protein sequence ID" value="QJW92720.1"/>
    <property type="molecule type" value="Genomic_DNA"/>
</dbReference>
<dbReference type="SUPFAM" id="SSF53474">
    <property type="entry name" value="alpha/beta-Hydrolases"/>
    <property type="match status" value="1"/>
</dbReference>
<dbReference type="KEGG" id="ftj:FTUN_0217"/>
<keyword evidence="3" id="KW-1185">Reference proteome</keyword>
<protein>
    <recommendedName>
        <fullName evidence="1">AB hydrolase-1 domain-containing protein</fullName>
    </recommendedName>
</protein>
<dbReference type="InterPro" id="IPR029058">
    <property type="entry name" value="AB_hydrolase_fold"/>
</dbReference>
<evidence type="ECO:0000313" key="2">
    <source>
        <dbReference type="EMBL" id="QJW92720.1"/>
    </source>
</evidence>
<dbReference type="PANTHER" id="PTHR22753">
    <property type="entry name" value="TRANSMEMBRANE PROTEIN 68"/>
    <property type="match status" value="1"/>
</dbReference>
<evidence type="ECO:0000313" key="3">
    <source>
        <dbReference type="Proteomes" id="UP000503447"/>
    </source>
</evidence>
<dbReference type="InterPro" id="IPR000073">
    <property type="entry name" value="AB_hydrolase_1"/>
</dbReference>
<sequence>MTPDLPVVYLPGIDGTGRLLYHQTRLNAEFRVRCVSYPQDDRHTYTDLVRLGVRALEETGPGVVLAESFGGGVALLVALARPDLVRRLVLVNTFAWYPRRFNIQVAGLVGPWLPRRPAHPITRPLRSLFFFGPGLSPADQNAWWDRTADVTMRAYGHRLRLLRDLDLRPRLSAVRAPAVVFVSPNDRVVPVPAGRLLAKRLPRAKLLDVPAGHAALIDPRVDVAAWLKDDRLWA</sequence>
<accession>A0A6M5YHD3</accession>
<name>A0A6M5YHD3_9BACT</name>
<dbReference type="PRINTS" id="PR00111">
    <property type="entry name" value="ABHYDROLASE"/>
</dbReference>